<gene>
    <name evidence="2" type="ORF">L914_13175</name>
</gene>
<reference evidence="2" key="1">
    <citation type="submission" date="2013-11" db="EMBL/GenBank/DDBJ databases">
        <title>The Genome Sequence of Phytophthora parasitica IAC_01/95.</title>
        <authorList>
            <consortium name="The Broad Institute Genomics Platform"/>
            <person name="Russ C."/>
            <person name="Tyler B."/>
            <person name="Panabieres F."/>
            <person name="Shan W."/>
            <person name="Tripathy S."/>
            <person name="Grunwald N."/>
            <person name="Machado M."/>
            <person name="Johnson C.S."/>
            <person name="Arredondo F."/>
            <person name="Hong C."/>
            <person name="Coffey M."/>
            <person name="Young S.K."/>
            <person name="Zeng Q."/>
            <person name="Gargeya S."/>
            <person name="Fitzgerald M."/>
            <person name="Abouelleil A."/>
            <person name="Alvarado L."/>
            <person name="Chapman S.B."/>
            <person name="Gainer-Dewar J."/>
            <person name="Goldberg J."/>
            <person name="Griggs A."/>
            <person name="Gujja S."/>
            <person name="Hansen M."/>
            <person name="Howarth C."/>
            <person name="Imamovic A."/>
            <person name="Ireland A."/>
            <person name="Larimer J."/>
            <person name="McCowan C."/>
            <person name="Murphy C."/>
            <person name="Pearson M."/>
            <person name="Poon T.W."/>
            <person name="Priest M."/>
            <person name="Roberts A."/>
            <person name="Saif S."/>
            <person name="Shea T."/>
            <person name="Sykes S."/>
            <person name="Wortman J."/>
            <person name="Nusbaum C."/>
            <person name="Birren B."/>
        </authorList>
    </citation>
    <scope>NUCLEOTIDE SEQUENCE [LARGE SCALE GENOMIC DNA]</scope>
    <source>
        <strain evidence="2">IAC_01/95</strain>
    </source>
</reference>
<evidence type="ECO:0000313" key="2">
    <source>
        <dbReference type="EMBL" id="ETM41012.1"/>
    </source>
</evidence>
<accession>W2MX96</accession>
<feature type="region of interest" description="Disordered" evidence="1">
    <location>
        <begin position="79"/>
        <end position="118"/>
    </location>
</feature>
<sequence length="118" mass="13568">MSKRTEELDAERSGLHLQHLHDIVVAPTDSRDADLVEAMENTAVQRSSRHWKLRRCAVPDEQEVEEVVVARKQNEDLQGNLLDGTNSAQYGVRIDQEKRSGPFDQQRDCYSKTIHDRL</sequence>
<protein>
    <submittedName>
        <fullName evidence="2">Uncharacterized protein</fullName>
    </submittedName>
</protein>
<dbReference type="Proteomes" id="UP000054532">
    <property type="component" value="Unassembled WGS sequence"/>
</dbReference>
<feature type="compositionally biased region" description="Basic and acidic residues" evidence="1">
    <location>
        <begin position="94"/>
        <end position="118"/>
    </location>
</feature>
<organism evidence="2">
    <name type="scientific">Phytophthora nicotianae</name>
    <name type="common">Potato buckeye rot agent</name>
    <name type="synonym">Phytophthora parasitica</name>
    <dbReference type="NCBI Taxonomy" id="4792"/>
    <lineage>
        <taxon>Eukaryota</taxon>
        <taxon>Sar</taxon>
        <taxon>Stramenopiles</taxon>
        <taxon>Oomycota</taxon>
        <taxon>Peronosporomycetes</taxon>
        <taxon>Peronosporales</taxon>
        <taxon>Peronosporaceae</taxon>
        <taxon>Phytophthora</taxon>
    </lineage>
</organism>
<name>W2MX96_PHYNI</name>
<dbReference type="AlphaFoldDB" id="W2MX96"/>
<evidence type="ECO:0000256" key="1">
    <source>
        <dbReference type="SAM" id="MobiDB-lite"/>
    </source>
</evidence>
<dbReference type="EMBL" id="KI694257">
    <property type="protein sequence ID" value="ETM41012.1"/>
    <property type="molecule type" value="Genomic_DNA"/>
</dbReference>
<proteinExistence type="predicted"/>